<proteinExistence type="predicted"/>
<name>A1R1J5_PAEAT</name>
<sequence>MFVLTHCFLLGYPMRPRHKRSRNADSSDRSPEYGRRPPEPHGGAQMVEPEQAPRIGRNESTEERMDRNWMELIQELRVLQTGVQILGGFLLTLPFQERFELLDDWQRSLYLVNVMVAALTTVLIVLPVSVHRRLFRRGLKATLVSSADVVTKWALAGVALLIVGSATLVFDFTAGRTAGLVAAGFIILVLLLLVVGTPLWLHRRAIRNGDGYGNGIAREE</sequence>
<protein>
    <submittedName>
        <fullName evidence="3">Uncharacterized protein</fullName>
    </submittedName>
</protein>
<reference evidence="3 4" key="1">
    <citation type="journal article" date="2006" name="PLoS Genet.">
        <title>Secrets of soil survival revealed by the genome sequence of Arthrobacter aurescens TC1.</title>
        <authorList>
            <person name="Mongodin E.F."/>
            <person name="Shapir N."/>
            <person name="Daugherty S.C."/>
            <person name="DeBoy R.T."/>
            <person name="Emerson J.B."/>
            <person name="Shvartzbeyn A."/>
            <person name="Radune D."/>
            <person name="Vamathevan J."/>
            <person name="Riggs F."/>
            <person name="Grinberg V."/>
            <person name="Khouri H."/>
            <person name="Wackett L.P."/>
            <person name="Nelson K.E."/>
            <person name="Sadowsky M.J."/>
        </authorList>
    </citation>
    <scope>NUCLEOTIDE SEQUENCE [LARGE SCALE GENOMIC DNA]</scope>
    <source>
        <strain evidence="3 4">TC1</strain>
    </source>
</reference>
<feature type="transmembrane region" description="Helical" evidence="2">
    <location>
        <begin position="178"/>
        <end position="201"/>
    </location>
</feature>
<dbReference type="EMBL" id="CP000474">
    <property type="protein sequence ID" value="ABM07513.1"/>
    <property type="molecule type" value="Genomic_DNA"/>
</dbReference>
<evidence type="ECO:0000256" key="1">
    <source>
        <dbReference type="SAM" id="MobiDB-lite"/>
    </source>
</evidence>
<dbReference type="InterPro" id="IPR046291">
    <property type="entry name" value="DUF6328"/>
</dbReference>
<accession>A1R1J5</accession>
<keyword evidence="2" id="KW-1133">Transmembrane helix</keyword>
<keyword evidence="2" id="KW-0472">Membrane</keyword>
<feature type="region of interest" description="Disordered" evidence="1">
    <location>
        <begin position="18"/>
        <end position="63"/>
    </location>
</feature>
<organism evidence="3 4">
    <name type="scientific">Paenarthrobacter aurescens (strain TC1)</name>
    <dbReference type="NCBI Taxonomy" id="290340"/>
    <lineage>
        <taxon>Bacteria</taxon>
        <taxon>Bacillati</taxon>
        <taxon>Actinomycetota</taxon>
        <taxon>Actinomycetes</taxon>
        <taxon>Micrococcales</taxon>
        <taxon>Micrococcaceae</taxon>
        <taxon>Paenarthrobacter</taxon>
    </lineage>
</organism>
<feature type="transmembrane region" description="Helical" evidence="2">
    <location>
        <begin position="108"/>
        <end position="128"/>
    </location>
</feature>
<dbReference type="Proteomes" id="UP000000637">
    <property type="component" value="Chromosome"/>
</dbReference>
<keyword evidence="2" id="KW-0812">Transmembrane</keyword>
<dbReference type="eggNOG" id="ENOG5032CKR">
    <property type="taxonomic scope" value="Bacteria"/>
</dbReference>
<dbReference type="Pfam" id="PF19853">
    <property type="entry name" value="DUF6328"/>
    <property type="match status" value="1"/>
</dbReference>
<dbReference type="AlphaFoldDB" id="A1R1J5"/>
<evidence type="ECO:0000313" key="3">
    <source>
        <dbReference type="EMBL" id="ABM07513.1"/>
    </source>
</evidence>
<evidence type="ECO:0000313" key="4">
    <source>
        <dbReference type="Proteomes" id="UP000000637"/>
    </source>
</evidence>
<keyword evidence="4" id="KW-1185">Reference proteome</keyword>
<feature type="compositionally biased region" description="Basic and acidic residues" evidence="1">
    <location>
        <begin position="22"/>
        <end position="39"/>
    </location>
</feature>
<gene>
    <name evidence="3" type="ordered locus">AAur_0287</name>
</gene>
<dbReference type="KEGG" id="aau:AAur_0287"/>
<evidence type="ECO:0000256" key="2">
    <source>
        <dbReference type="SAM" id="Phobius"/>
    </source>
</evidence>
<dbReference type="HOGENOM" id="CLU_087620_0_1_11"/>
<feature type="transmembrane region" description="Helical" evidence="2">
    <location>
        <begin position="149"/>
        <end position="172"/>
    </location>
</feature>
<dbReference type="STRING" id="290340.AAur_0287"/>